<feature type="chain" id="PRO_5046040857" evidence="1">
    <location>
        <begin position="21"/>
        <end position="158"/>
    </location>
</feature>
<feature type="signal peptide" evidence="1">
    <location>
        <begin position="1"/>
        <end position="20"/>
    </location>
</feature>
<evidence type="ECO:0000313" key="3">
    <source>
        <dbReference type="Proteomes" id="UP001336015"/>
    </source>
</evidence>
<dbReference type="EMBL" id="JAJGWQ010000003">
    <property type="protein sequence ID" value="MEB3782402.1"/>
    <property type="molecule type" value="Genomic_DNA"/>
</dbReference>
<reference evidence="2 3" key="1">
    <citation type="journal article" date="2023" name="Int J Dairy Technol">
        <title>Genome based analysis of Pseudomonas paracarnis RQ057, a strain responsible for blue discoloration spoilage in processed cheese.</title>
        <authorList>
            <person name="Rodrigues Rd.S."/>
            <person name="Machado S.G."/>
            <person name="de Carvalho A.F."/>
            <person name="Nero L.A."/>
        </authorList>
    </citation>
    <scope>NUCLEOTIDE SEQUENCE [LARGE SCALE GENOMIC DNA]</scope>
    <source>
        <strain evidence="2 3">RQ057</strain>
    </source>
</reference>
<dbReference type="RefSeq" id="WP_181073632.1">
    <property type="nucleotide sequence ID" value="NZ_JAJGWQ010000003.1"/>
</dbReference>
<dbReference type="Proteomes" id="UP001336015">
    <property type="component" value="Unassembled WGS sequence"/>
</dbReference>
<keyword evidence="3" id="KW-1185">Reference proteome</keyword>
<accession>A0ABU6BQ28</accession>
<gene>
    <name evidence="2" type="ORF">LLW09_07515</name>
</gene>
<keyword evidence="1" id="KW-0732">Signal</keyword>
<protein>
    <submittedName>
        <fullName evidence="2">Uncharacterized protein</fullName>
    </submittedName>
</protein>
<proteinExistence type="predicted"/>
<evidence type="ECO:0000313" key="2">
    <source>
        <dbReference type="EMBL" id="MEB3782402.1"/>
    </source>
</evidence>
<organism evidence="2 3">
    <name type="scientific">Pseudomonas paracarnis</name>
    <dbReference type="NCBI Taxonomy" id="2750625"/>
    <lineage>
        <taxon>Bacteria</taxon>
        <taxon>Pseudomonadati</taxon>
        <taxon>Pseudomonadota</taxon>
        <taxon>Gammaproteobacteria</taxon>
        <taxon>Pseudomonadales</taxon>
        <taxon>Pseudomonadaceae</taxon>
        <taxon>Pseudomonas</taxon>
    </lineage>
</organism>
<name>A0ABU6BQ28_9PSED</name>
<evidence type="ECO:0000256" key="1">
    <source>
        <dbReference type="SAM" id="SignalP"/>
    </source>
</evidence>
<comment type="caution">
    <text evidence="2">The sequence shown here is derived from an EMBL/GenBank/DDBJ whole genome shotgun (WGS) entry which is preliminary data.</text>
</comment>
<sequence length="158" mass="17980">MLKKTCFALALVLIGSQAYAEAPDFKAYAVPVENVTLKGPLKGANDQVRQRMAWVKTKAQKPNFAGHYVLDSFGCGTGCMASALVDLRTGQVYRAPFHEPTHEEKSFRVDSRLVEFSKYNYYKPNSPEMMQVDGLALWDEDKKEFRILKQSKPYKMEM</sequence>